<evidence type="ECO:0000256" key="1">
    <source>
        <dbReference type="ARBA" id="ARBA00009381"/>
    </source>
</evidence>
<evidence type="ECO:0000256" key="6">
    <source>
        <dbReference type="ARBA" id="ARBA00023315"/>
    </source>
</evidence>
<keyword evidence="7" id="KW-1199">Hemostasis impairing toxin</keyword>
<dbReference type="EMBL" id="MTYJ01000089">
    <property type="protein sequence ID" value="OQV15426.1"/>
    <property type="molecule type" value="Genomic_DNA"/>
</dbReference>
<evidence type="ECO:0000256" key="8">
    <source>
        <dbReference type="PIRSR" id="PIRSR600101-1"/>
    </source>
</evidence>
<organism evidence="12 13">
    <name type="scientific">Hypsibius exemplaris</name>
    <name type="common">Freshwater tardigrade</name>
    <dbReference type="NCBI Taxonomy" id="2072580"/>
    <lineage>
        <taxon>Eukaryota</taxon>
        <taxon>Metazoa</taxon>
        <taxon>Ecdysozoa</taxon>
        <taxon>Tardigrada</taxon>
        <taxon>Eutardigrada</taxon>
        <taxon>Parachela</taxon>
        <taxon>Hypsibioidea</taxon>
        <taxon>Hypsibiidae</taxon>
        <taxon>Hypsibius</taxon>
    </lineage>
</organism>
<feature type="transmembrane region" description="Helical" evidence="11">
    <location>
        <begin position="90"/>
        <end position="115"/>
    </location>
</feature>
<dbReference type="PANTHER" id="PTHR11686">
    <property type="entry name" value="GAMMA GLUTAMYL TRANSPEPTIDASE"/>
    <property type="match status" value="1"/>
</dbReference>
<feature type="binding site" evidence="9">
    <location>
        <position position="267"/>
    </location>
    <ligand>
        <name>L-glutamate</name>
        <dbReference type="ChEBI" id="CHEBI:29985"/>
    </ligand>
</feature>
<feature type="binding site" evidence="9">
    <location>
        <begin position="572"/>
        <end position="574"/>
    </location>
    <ligand>
        <name>L-glutamate</name>
        <dbReference type="ChEBI" id="CHEBI:29985"/>
    </ligand>
</feature>
<keyword evidence="2" id="KW-0645">Protease</keyword>
<keyword evidence="3" id="KW-0808">Transferase</keyword>
<dbReference type="Gene3D" id="1.10.246.130">
    <property type="match status" value="1"/>
</dbReference>
<proteinExistence type="inferred from homology"/>
<dbReference type="GO" id="GO:0005886">
    <property type="term" value="C:plasma membrane"/>
    <property type="evidence" value="ECO:0007669"/>
    <property type="project" value="TreeGrafter"/>
</dbReference>
<evidence type="ECO:0000256" key="7">
    <source>
        <dbReference type="ARBA" id="ARBA00084097"/>
    </source>
</evidence>
<comment type="similarity">
    <text evidence="1">Belongs to the gamma-glutamyltransferase family.</text>
</comment>
<evidence type="ECO:0000313" key="12">
    <source>
        <dbReference type="EMBL" id="OQV15426.1"/>
    </source>
</evidence>
<dbReference type="PANTHER" id="PTHR11686:SF9">
    <property type="entry name" value="RE13973P"/>
    <property type="match status" value="1"/>
</dbReference>
<feature type="compositionally biased region" description="Low complexity" evidence="10">
    <location>
        <begin position="53"/>
        <end position="78"/>
    </location>
</feature>
<evidence type="ECO:0000256" key="2">
    <source>
        <dbReference type="ARBA" id="ARBA00022670"/>
    </source>
</evidence>
<evidence type="ECO:0000256" key="10">
    <source>
        <dbReference type="SAM" id="MobiDB-lite"/>
    </source>
</evidence>
<reference evidence="13" key="1">
    <citation type="submission" date="2017-01" db="EMBL/GenBank/DDBJ databases">
        <title>Comparative genomics of anhydrobiosis in the tardigrade Hypsibius dujardini.</title>
        <authorList>
            <person name="Yoshida Y."/>
            <person name="Koutsovoulos G."/>
            <person name="Laetsch D."/>
            <person name="Stevens L."/>
            <person name="Kumar S."/>
            <person name="Horikawa D."/>
            <person name="Ishino K."/>
            <person name="Komine S."/>
            <person name="Tomita M."/>
            <person name="Blaxter M."/>
            <person name="Arakawa K."/>
        </authorList>
    </citation>
    <scope>NUCLEOTIDE SEQUENCE [LARGE SCALE GENOMIC DNA]</scope>
    <source>
        <strain evidence="13">Z151</strain>
    </source>
</reference>
<feature type="binding site" evidence="9">
    <location>
        <position position="648"/>
    </location>
    <ligand>
        <name>L-glutamate</name>
        <dbReference type="ChEBI" id="CHEBI:29985"/>
    </ligand>
</feature>
<dbReference type="GO" id="GO:0006751">
    <property type="term" value="P:glutathione catabolic process"/>
    <property type="evidence" value="ECO:0007669"/>
    <property type="project" value="InterPro"/>
</dbReference>
<dbReference type="FunFam" id="3.60.20.40:FF:000001">
    <property type="entry name" value="Gamma-glutamyltranspeptidase 1"/>
    <property type="match status" value="1"/>
</dbReference>
<evidence type="ECO:0000256" key="9">
    <source>
        <dbReference type="PIRSR" id="PIRSR600101-2"/>
    </source>
</evidence>
<feature type="region of interest" description="Disordered" evidence="10">
    <location>
        <begin position="168"/>
        <end position="191"/>
    </location>
</feature>
<dbReference type="FunFam" id="1.10.246.130:FF:000005">
    <property type="entry name" value="Gamma-glutamyltranspeptidase 1, putative"/>
    <property type="match status" value="1"/>
</dbReference>
<keyword evidence="11" id="KW-1133">Transmembrane helix</keyword>
<dbReference type="SUPFAM" id="SSF56235">
    <property type="entry name" value="N-terminal nucleophile aminohydrolases (Ntn hydrolases)"/>
    <property type="match status" value="1"/>
</dbReference>
<keyword evidence="5" id="KW-0325">Glycoprotein</keyword>
<dbReference type="OrthoDB" id="1081007at2759"/>
<keyword evidence="7" id="KW-0800">Toxin</keyword>
<dbReference type="GO" id="GO:0016746">
    <property type="term" value="F:acyltransferase activity"/>
    <property type="evidence" value="ECO:0007669"/>
    <property type="project" value="UniProtKB-KW"/>
</dbReference>
<keyword evidence="4" id="KW-0378">Hydrolase</keyword>
<dbReference type="PRINTS" id="PR01210">
    <property type="entry name" value="GGTRANSPTASE"/>
</dbReference>
<evidence type="ECO:0000256" key="5">
    <source>
        <dbReference type="ARBA" id="ARBA00023180"/>
    </source>
</evidence>
<keyword evidence="7" id="KW-1202">Platelet aggregation activating toxin</keyword>
<keyword evidence="6" id="KW-0012">Acyltransferase</keyword>
<dbReference type="InterPro" id="IPR043137">
    <property type="entry name" value="GGT_ssub_C"/>
</dbReference>
<feature type="binding site" evidence="9">
    <location>
        <position position="596"/>
    </location>
    <ligand>
        <name>L-glutamate</name>
        <dbReference type="ChEBI" id="CHEBI:29985"/>
    </ligand>
</feature>
<evidence type="ECO:0000256" key="4">
    <source>
        <dbReference type="ARBA" id="ARBA00022801"/>
    </source>
</evidence>
<dbReference type="GO" id="GO:0006508">
    <property type="term" value="P:proteolysis"/>
    <property type="evidence" value="ECO:0007669"/>
    <property type="project" value="UniProtKB-KW"/>
</dbReference>
<evidence type="ECO:0000256" key="11">
    <source>
        <dbReference type="SAM" id="Phobius"/>
    </source>
</evidence>
<dbReference type="InterPro" id="IPR000101">
    <property type="entry name" value="GGT_peptidase"/>
</dbReference>
<evidence type="ECO:0000256" key="3">
    <source>
        <dbReference type="ARBA" id="ARBA00022679"/>
    </source>
</evidence>
<dbReference type="InterPro" id="IPR029055">
    <property type="entry name" value="Ntn_hydrolases_N"/>
</dbReference>
<feature type="compositionally biased region" description="Polar residues" evidence="10">
    <location>
        <begin position="38"/>
        <end position="52"/>
    </location>
</feature>
<dbReference type="GO" id="GO:0036374">
    <property type="term" value="F:glutathione hydrolase activity"/>
    <property type="evidence" value="ECO:0007669"/>
    <property type="project" value="InterPro"/>
</dbReference>
<keyword evidence="11" id="KW-0472">Membrane</keyword>
<dbReference type="Proteomes" id="UP000192578">
    <property type="component" value="Unassembled WGS sequence"/>
</dbReference>
<name>A0A1W0WJQ0_HYPEX</name>
<evidence type="ECO:0000313" key="13">
    <source>
        <dbReference type="Proteomes" id="UP000192578"/>
    </source>
</evidence>
<keyword evidence="13" id="KW-1185">Reference proteome</keyword>
<protein>
    <submittedName>
        <fullName evidence="12">Gamma-glutamyltranspeptidase 1</fullName>
    </submittedName>
</protein>
<dbReference type="PROSITE" id="PS00462">
    <property type="entry name" value="G_GLU_TRANSPEPTIDASE"/>
    <property type="match status" value="1"/>
</dbReference>
<gene>
    <name evidence="12" type="ORF">BV898_10434</name>
</gene>
<accession>A0A1W0WJQ0</accession>
<comment type="caution">
    <text evidence="12">The sequence shown here is derived from an EMBL/GenBank/DDBJ whole genome shotgun (WGS) entry which is preliminary data.</text>
</comment>
<dbReference type="AlphaFoldDB" id="A0A1W0WJQ0"/>
<keyword evidence="11" id="KW-0812">Transmembrane</keyword>
<feature type="active site" description="Nucleophile" evidence="8">
    <location>
        <position position="554"/>
    </location>
</feature>
<sequence>MATSNGHRYDKGASKTTLVSSSSSGEQSRDGKPITIDVVSSGSNFSIDDNTTSTMGSSSNYWTSSSSPIRSPSVSPRRLGSHTISRKKRLTMAASISLAILLLVTTTILATYYGIASAHPLQQQSNTTATAPTTTDHHLQTGTFTAFTATPDPLVPTTRRAVHGEEFLGSIPTAPPDAQFPGSSEMNAGPSDSVKATYKLQSVASDAAECSKAGNEILKRGGSAVDAAITTALCAGLYHSHSCGIGGGFFMVVYDREFKNATSIDAREVAPSAATERMYVDNKNISSVKGWHAIAVPGEIYGYWEAFKRFGSGHLTWKQLFEPAIALAEQGSVVNHVLARTISSNINDITGFDAGLTDIFVNKVTGLPFVEGEIIRYPMLAQTLRMIADDEQGIFEYYQGKIAQNLASDIQEGGGILTLADLNNYRPVIEDALHSKLRDNSSMYGVPPPAGSLILHYIISIMDGYKYNQSWDSMSDDDKILFYHRFTEAMKFAYARRTELGDDRFVPEVAEMKETLLSPWFAKLTRALINDQRTSNDTKTYGVNIVPAIGKVGTSHISIIDKMGNAVSITTTINTHFGSKRVSRKTGIILNNEMDDFTTSPNSPNYYGLPPSIANLIAPGKRPQSSCAPIIVVDHNGDVRVVMGASGGSRIISAVANALIRVLYFGQDVKEAIDAPRIHHQLLPMELSYEPNFLRKHLKGLEDKGHHLVFSNTIAVIQGLDRLENMRIEANCDYRKRGAPAGE</sequence>
<dbReference type="InterPro" id="IPR055262">
    <property type="entry name" value="GGT_CS"/>
</dbReference>
<dbReference type="NCBIfam" id="TIGR00066">
    <property type="entry name" value="g_glut_trans"/>
    <property type="match status" value="1"/>
</dbReference>
<dbReference type="InterPro" id="IPR043138">
    <property type="entry name" value="GGT_lsub"/>
</dbReference>
<feature type="region of interest" description="Disordered" evidence="10">
    <location>
        <begin position="1"/>
        <end position="80"/>
    </location>
</feature>
<feature type="binding site" evidence="9">
    <location>
        <begin position="625"/>
        <end position="626"/>
    </location>
    <ligand>
        <name>L-glutamate</name>
        <dbReference type="ChEBI" id="CHEBI:29985"/>
    </ligand>
</feature>
<dbReference type="Gene3D" id="3.60.20.40">
    <property type="match status" value="1"/>
</dbReference>
<dbReference type="Pfam" id="PF01019">
    <property type="entry name" value="G_glu_transpept"/>
    <property type="match status" value="1"/>
</dbReference>